<protein>
    <submittedName>
        <fullName evidence="2">Uncharacterized protein</fullName>
    </submittedName>
</protein>
<accession>A0A9Q1C493</accession>
<name>A0A9Q1C493_HOLLE</name>
<feature type="compositionally biased region" description="Basic residues" evidence="1">
    <location>
        <begin position="76"/>
        <end position="86"/>
    </location>
</feature>
<comment type="caution">
    <text evidence="2">The sequence shown here is derived from an EMBL/GenBank/DDBJ whole genome shotgun (WGS) entry which is preliminary data.</text>
</comment>
<dbReference type="Proteomes" id="UP001152320">
    <property type="component" value="Chromosome 7"/>
</dbReference>
<gene>
    <name evidence="2" type="ORF">HOLleu_16565</name>
</gene>
<feature type="compositionally biased region" description="Basic and acidic residues" evidence="1">
    <location>
        <begin position="90"/>
        <end position="116"/>
    </location>
</feature>
<evidence type="ECO:0000313" key="3">
    <source>
        <dbReference type="Proteomes" id="UP001152320"/>
    </source>
</evidence>
<feature type="region of interest" description="Disordered" evidence="1">
    <location>
        <begin position="1"/>
        <end position="125"/>
    </location>
</feature>
<feature type="compositionally biased region" description="Low complexity" evidence="1">
    <location>
        <begin position="61"/>
        <end position="75"/>
    </location>
</feature>
<organism evidence="2 3">
    <name type="scientific">Holothuria leucospilota</name>
    <name type="common">Black long sea cucumber</name>
    <name type="synonym">Mertensiothuria leucospilota</name>
    <dbReference type="NCBI Taxonomy" id="206669"/>
    <lineage>
        <taxon>Eukaryota</taxon>
        <taxon>Metazoa</taxon>
        <taxon>Echinodermata</taxon>
        <taxon>Eleutherozoa</taxon>
        <taxon>Echinozoa</taxon>
        <taxon>Holothuroidea</taxon>
        <taxon>Aspidochirotacea</taxon>
        <taxon>Aspidochirotida</taxon>
        <taxon>Holothuriidae</taxon>
        <taxon>Holothuria</taxon>
    </lineage>
</organism>
<feature type="compositionally biased region" description="Polar residues" evidence="1">
    <location>
        <begin position="1"/>
        <end position="11"/>
    </location>
</feature>
<proteinExistence type="predicted"/>
<dbReference type="AlphaFoldDB" id="A0A9Q1C493"/>
<dbReference type="EMBL" id="JAIZAY010000007">
    <property type="protein sequence ID" value="KAJ8038988.1"/>
    <property type="molecule type" value="Genomic_DNA"/>
</dbReference>
<evidence type="ECO:0000313" key="2">
    <source>
        <dbReference type="EMBL" id="KAJ8038988.1"/>
    </source>
</evidence>
<reference evidence="2" key="1">
    <citation type="submission" date="2021-10" db="EMBL/GenBank/DDBJ databases">
        <title>Tropical sea cucumber genome reveals ecological adaptation and Cuvierian tubules defense mechanism.</title>
        <authorList>
            <person name="Chen T."/>
        </authorList>
    </citation>
    <scope>NUCLEOTIDE SEQUENCE</scope>
    <source>
        <strain evidence="2">Nanhai2018</strain>
        <tissue evidence="2">Muscle</tissue>
    </source>
</reference>
<evidence type="ECO:0000256" key="1">
    <source>
        <dbReference type="SAM" id="MobiDB-lite"/>
    </source>
</evidence>
<keyword evidence="3" id="KW-1185">Reference proteome</keyword>
<feature type="compositionally biased region" description="Basic residues" evidence="1">
    <location>
        <begin position="15"/>
        <end position="42"/>
    </location>
</feature>
<sequence length="125" mass="14523">MGPRSSVNRPLTTIAKKKRSGCRSMKTLKKKKKIAKRRKVQWKKLILPNMETDDDTNRAAQPTQKKTQKTKPMTGKQRRKLRKKVSRLAAKPEKMEGIVNEKKEEQTVEDSENARSEDEEMEEAE</sequence>